<evidence type="ECO:0000313" key="3">
    <source>
        <dbReference type="Proteomes" id="UP001341840"/>
    </source>
</evidence>
<comment type="caution">
    <text evidence="2">The sequence shown here is derived from an EMBL/GenBank/DDBJ whole genome shotgun (WGS) entry which is preliminary data.</text>
</comment>
<organism evidence="2 3">
    <name type="scientific">Stylosanthes scabra</name>
    <dbReference type="NCBI Taxonomy" id="79078"/>
    <lineage>
        <taxon>Eukaryota</taxon>
        <taxon>Viridiplantae</taxon>
        <taxon>Streptophyta</taxon>
        <taxon>Embryophyta</taxon>
        <taxon>Tracheophyta</taxon>
        <taxon>Spermatophyta</taxon>
        <taxon>Magnoliopsida</taxon>
        <taxon>eudicotyledons</taxon>
        <taxon>Gunneridae</taxon>
        <taxon>Pentapetalae</taxon>
        <taxon>rosids</taxon>
        <taxon>fabids</taxon>
        <taxon>Fabales</taxon>
        <taxon>Fabaceae</taxon>
        <taxon>Papilionoideae</taxon>
        <taxon>50 kb inversion clade</taxon>
        <taxon>dalbergioids sensu lato</taxon>
        <taxon>Dalbergieae</taxon>
        <taxon>Pterocarpus clade</taxon>
        <taxon>Stylosanthes</taxon>
    </lineage>
</organism>
<sequence length="259" mass="30765">MLLINASDAIQFKAFTITFKKDALTWFNYLPPNSIECFSDLVNNFMKNFTTRRRLPKTCLNLYSAALMALVKGLREDTTFLKSLTKRPPKTMEEIQERTHDYLQSYYNPLNVSLTQFMNEVSQVERVPAPRPIKNIHRRDRNSYCKYHKQNGHDTEECRDLLDFVEQRLKNGKFREYTSRYKHRDDDRRVRQRMNSPKTKADKRKDEPKERDLRILLKQTRTRDTPTSESDQVVPQKSGISFPTRRRALTNISNKYSSK</sequence>
<name>A0ABU6RGF1_9FABA</name>
<feature type="compositionally biased region" description="Basic and acidic residues" evidence="1">
    <location>
        <begin position="199"/>
        <end position="226"/>
    </location>
</feature>
<reference evidence="2 3" key="1">
    <citation type="journal article" date="2023" name="Plants (Basel)">
        <title>Bridging the Gap: Combining Genomics and Transcriptomics Approaches to Understand Stylosanthes scabra, an Orphan Legume from the Brazilian Caatinga.</title>
        <authorList>
            <person name="Ferreira-Neto J.R.C."/>
            <person name="da Silva M.D."/>
            <person name="Binneck E."/>
            <person name="de Melo N.F."/>
            <person name="da Silva R.H."/>
            <person name="de Melo A.L.T.M."/>
            <person name="Pandolfi V."/>
            <person name="Bustamante F.O."/>
            <person name="Brasileiro-Vidal A.C."/>
            <person name="Benko-Iseppon A.M."/>
        </authorList>
    </citation>
    <scope>NUCLEOTIDE SEQUENCE [LARGE SCALE GENOMIC DNA]</scope>
    <source>
        <tissue evidence="2">Leaves</tissue>
    </source>
</reference>
<keyword evidence="3" id="KW-1185">Reference proteome</keyword>
<evidence type="ECO:0008006" key="4">
    <source>
        <dbReference type="Google" id="ProtNLM"/>
    </source>
</evidence>
<dbReference type="EMBL" id="JASCZI010030472">
    <property type="protein sequence ID" value="MED6122914.1"/>
    <property type="molecule type" value="Genomic_DNA"/>
</dbReference>
<evidence type="ECO:0000256" key="1">
    <source>
        <dbReference type="SAM" id="MobiDB-lite"/>
    </source>
</evidence>
<feature type="compositionally biased region" description="Polar residues" evidence="1">
    <location>
        <begin position="227"/>
        <end position="241"/>
    </location>
</feature>
<protein>
    <recommendedName>
        <fullName evidence="4">Retrotransposon gag domain-containing protein</fullName>
    </recommendedName>
</protein>
<feature type="compositionally biased region" description="Basic and acidic residues" evidence="1">
    <location>
        <begin position="176"/>
        <end position="189"/>
    </location>
</feature>
<dbReference type="Proteomes" id="UP001341840">
    <property type="component" value="Unassembled WGS sequence"/>
</dbReference>
<feature type="region of interest" description="Disordered" evidence="1">
    <location>
        <begin position="176"/>
        <end position="259"/>
    </location>
</feature>
<dbReference type="PANTHER" id="PTHR33223:SF10">
    <property type="entry name" value="AMINOTRANSFERASE-LIKE PLANT MOBILE DOMAIN-CONTAINING PROTEIN"/>
    <property type="match status" value="1"/>
</dbReference>
<feature type="compositionally biased region" description="Polar residues" evidence="1">
    <location>
        <begin position="250"/>
        <end position="259"/>
    </location>
</feature>
<evidence type="ECO:0000313" key="2">
    <source>
        <dbReference type="EMBL" id="MED6122914.1"/>
    </source>
</evidence>
<accession>A0ABU6RGF1</accession>
<dbReference type="PANTHER" id="PTHR33223">
    <property type="entry name" value="CCHC-TYPE DOMAIN-CONTAINING PROTEIN"/>
    <property type="match status" value="1"/>
</dbReference>
<proteinExistence type="predicted"/>
<gene>
    <name evidence="2" type="ORF">PIB30_044348</name>
</gene>